<keyword evidence="8" id="KW-0812">Transmembrane</keyword>
<protein>
    <recommendedName>
        <fullName evidence="15">Hexosyltransferase</fullName>
        <ecNumber evidence="15">2.4.1.-</ecNumber>
    </recommendedName>
</protein>
<evidence type="ECO:0000256" key="9">
    <source>
        <dbReference type="ARBA" id="ARBA00022968"/>
    </source>
</evidence>
<keyword evidence="7" id="KW-0808">Transferase</keyword>
<keyword evidence="10" id="KW-1133">Transmembrane helix</keyword>
<dbReference type="PANTHER" id="PTHR11214:SF3">
    <property type="entry name" value="BETA-1,3-GALACTOSYLTRANSFERASE 6"/>
    <property type="match status" value="1"/>
</dbReference>
<proteinExistence type="inferred from homology"/>
<organism evidence="16 17">
    <name type="scientific">Heterotrigona itama</name>
    <dbReference type="NCBI Taxonomy" id="395501"/>
    <lineage>
        <taxon>Eukaryota</taxon>
        <taxon>Metazoa</taxon>
        <taxon>Ecdysozoa</taxon>
        <taxon>Arthropoda</taxon>
        <taxon>Hexapoda</taxon>
        <taxon>Insecta</taxon>
        <taxon>Pterygota</taxon>
        <taxon>Neoptera</taxon>
        <taxon>Endopterygota</taxon>
        <taxon>Hymenoptera</taxon>
        <taxon>Apocrita</taxon>
        <taxon>Aculeata</taxon>
        <taxon>Apoidea</taxon>
        <taxon>Anthophila</taxon>
        <taxon>Apidae</taxon>
        <taxon>Heterotrigona</taxon>
    </lineage>
</organism>
<dbReference type="PANTHER" id="PTHR11214">
    <property type="entry name" value="BETA-1,3-N-ACETYLGLUCOSAMINYLTRANSFERASE"/>
    <property type="match status" value="1"/>
</dbReference>
<accession>A0A6V7H900</accession>
<keyword evidence="6 15" id="KW-0328">Glycosyltransferase</keyword>
<dbReference type="EC" id="2.4.1.-" evidence="15"/>
<evidence type="ECO:0000256" key="4">
    <source>
        <dbReference type="ARBA" id="ARBA00005093"/>
    </source>
</evidence>
<comment type="subcellular location">
    <subcellularLocation>
        <location evidence="2 15">Golgi apparatus membrane</location>
        <topology evidence="2 15">Single-pass type II membrane protein</topology>
    </subcellularLocation>
</comment>
<evidence type="ECO:0000256" key="15">
    <source>
        <dbReference type="RuleBase" id="RU363063"/>
    </source>
</evidence>
<dbReference type="GO" id="GO:0047220">
    <property type="term" value="F:galactosylxylosylprotein 3-beta-galactosyltransferase activity"/>
    <property type="evidence" value="ECO:0007669"/>
    <property type="project" value="TreeGrafter"/>
</dbReference>
<keyword evidence="14" id="KW-0464">Manganese</keyword>
<dbReference type="OrthoDB" id="1158011at2759"/>
<evidence type="ECO:0000313" key="17">
    <source>
        <dbReference type="Proteomes" id="UP000752696"/>
    </source>
</evidence>
<keyword evidence="13" id="KW-0325">Glycoprotein</keyword>
<keyword evidence="11 15" id="KW-0333">Golgi apparatus</keyword>
<name>A0A6V7H900_9HYME</name>
<evidence type="ECO:0000256" key="6">
    <source>
        <dbReference type="ARBA" id="ARBA00022676"/>
    </source>
</evidence>
<reference evidence="16" key="1">
    <citation type="submission" date="2020-07" db="EMBL/GenBank/DDBJ databases">
        <authorList>
            <person name="Nazaruddin N."/>
        </authorList>
    </citation>
    <scope>NUCLEOTIDE SEQUENCE</scope>
</reference>
<comment type="similarity">
    <text evidence="5 15">Belongs to the glycosyltransferase 31 family.</text>
</comment>
<evidence type="ECO:0000256" key="8">
    <source>
        <dbReference type="ARBA" id="ARBA00022692"/>
    </source>
</evidence>
<evidence type="ECO:0000256" key="10">
    <source>
        <dbReference type="ARBA" id="ARBA00022989"/>
    </source>
</evidence>
<dbReference type="FunFam" id="3.90.550.50:FF:000018">
    <property type="entry name" value="Hexosyltransferase"/>
    <property type="match status" value="1"/>
</dbReference>
<evidence type="ECO:0000256" key="3">
    <source>
        <dbReference type="ARBA" id="ARBA00004840"/>
    </source>
</evidence>
<comment type="pathway">
    <text evidence="3">Glycan metabolism; chondroitin sulfate biosynthesis.</text>
</comment>
<dbReference type="Gene3D" id="3.90.550.50">
    <property type="match status" value="1"/>
</dbReference>
<evidence type="ECO:0000256" key="7">
    <source>
        <dbReference type="ARBA" id="ARBA00022679"/>
    </source>
</evidence>
<evidence type="ECO:0000256" key="1">
    <source>
        <dbReference type="ARBA" id="ARBA00001936"/>
    </source>
</evidence>
<evidence type="ECO:0000313" key="16">
    <source>
        <dbReference type="EMBL" id="CAD1474393.1"/>
    </source>
</evidence>
<evidence type="ECO:0000256" key="2">
    <source>
        <dbReference type="ARBA" id="ARBA00004323"/>
    </source>
</evidence>
<evidence type="ECO:0000256" key="11">
    <source>
        <dbReference type="ARBA" id="ARBA00023034"/>
    </source>
</evidence>
<comment type="caution">
    <text evidence="16">The sequence shown here is derived from an EMBL/GenBank/DDBJ whole genome shotgun (WGS) entry which is preliminary data.</text>
</comment>
<comment type="pathway">
    <text evidence="4">Glycan metabolism; heparan sulfate biosynthesis.</text>
</comment>
<keyword evidence="12" id="KW-0472">Membrane</keyword>
<dbReference type="GO" id="GO:0006493">
    <property type="term" value="P:protein O-linked glycosylation"/>
    <property type="evidence" value="ECO:0007669"/>
    <property type="project" value="TreeGrafter"/>
</dbReference>
<sequence>MCLLMMNSVMILPMKPSSKSIFMMIRKKLHMKLNIPTLLIILLIVFLCIHYLPFTRCSPNEQEARNKPKVRLIILVFSSPDNLERRATIRKTWLAQKQATVKHFFVVGTSNLQQEQRETLQSEKQKFDDLLLLSRLPDSYGTLTKKLLYALNEIHGFYEFDFLMKCDDDTFALVHKILKELDKWDSKGTRKELYWGFFNGKAQVKRSGPWKETDWILCDYYLPYALGGGYILSYNLVKFIAMNADILKLYKAEDVSVGLWIAPLANIERKHDVRFDTEYRSRGCSNQYIVTHKQTIENMKNMHEYYQASGALCVKEIRNRLSYQYNWTVPPSQCCNLQSDIP</sequence>
<dbReference type="InterPro" id="IPR002659">
    <property type="entry name" value="Glyco_trans_31"/>
</dbReference>
<dbReference type="Pfam" id="PF01762">
    <property type="entry name" value="Galactosyl_T"/>
    <property type="match status" value="1"/>
</dbReference>
<dbReference type="GO" id="GO:0006024">
    <property type="term" value="P:glycosaminoglycan biosynthetic process"/>
    <property type="evidence" value="ECO:0007669"/>
    <property type="project" value="UniProtKB-ARBA"/>
</dbReference>
<evidence type="ECO:0000256" key="14">
    <source>
        <dbReference type="ARBA" id="ARBA00023211"/>
    </source>
</evidence>
<dbReference type="EMBL" id="CAJDYZ010007537">
    <property type="protein sequence ID" value="CAD1474393.1"/>
    <property type="molecule type" value="Genomic_DNA"/>
</dbReference>
<keyword evidence="9" id="KW-0735">Signal-anchor</keyword>
<evidence type="ECO:0000256" key="5">
    <source>
        <dbReference type="ARBA" id="ARBA00008661"/>
    </source>
</evidence>
<evidence type="ECO:0000256" key="12">
    <source>
        <dbReference type="ARBA" id="ARBA00023136"/>
    </source>
</evidence>
<dbReference type="GO" id="GO:0000139">
    <property type="term" value="C:Golgi membrane"/>
    <property type="evidence" value="ECO:0007669"/>
    <property type="project" value="UniProtKB-SubCell"/>
</dbReference>
<evidence type="ECO:0000256" key="13">
    <source>
        <dbReference type="ARBA" id="ARBA00023180"/>
    </source>
</evidence>
<dbReference type="Proteomes" id="UP000752696">
    <property type="component" value="Unassembled WGS sequence"/>
</dbReference>
<gene>
    <name evidence="16" type="ORF">MHI_LOCUS464451</name>
</gene>
<keyword evidence="17" id="KW-1185">Reference proteome</keyword>
<comment type="cofactor">
    <cofactor evidence="1">
        <name>Mn(2+)</name>
        <dbReference type="ChEBI" id="CHEBI:29035"/>
    </cofactor>
</comment>
<dbReference type="AlphaFoldDB" id="A0A6V7H900"/>